<evidence type="ECO:0000313" key="3">
    <source>
        <dbReference type="Proteomes" id="UP000054908"/>
    </source>
</evidence>
<proteinExistence type="predicted"/>
<keyword evidence="1" id="KW-0812">Transmembrane</keyword>
<dbReference type="RefSeq" id="WP_058451358.1">
    <property type="nucleotide sequence ID" value="NZ_CAAAIB010000006.1"/>
</dbReference>
<evidence type="ECO:0000313" key="2">
    <source>
        <dbReference type="EMBL" id="KTD30587.1"/>
    </source>
</evidence>
<name>A0A0W0WE03_9GAMM</name>
<feature type="transmembrane region" description="Helical" evidence="1">
    <location>
        <begin position="7"/>
        <end position="27"/>
    </location>
</feature>
<dbReference type="AlphaFoldDB" id="A0A0W0WE03"/>
<organism evidence="2 3">
    <name type="scientific">Legionella maceachernii</name>
    <dbReference type="NCBI Taxonomy" id="466"/>
    <lineage>
        <taxon>Bacteria</taxon>
        <taxon>Pseudomonadati</taxon>
        <taxon>Pseudomonadota</taxon>
        <taxon>Gammaproteobacteria</taxon>
        <taxon>Legionellales</taxon>
        <taxon>Legionellaceae</taxon>
        <taxon>Legionella</taxon>
    </lineage>
</organism>
<gene>
    <name evidence="2" type="ORF">Lmac_0531</name>
</gene>
<dbReference type="PATRIC" id="fig|466.6.peg.564"/>
<keyword evidence="1" id="KW-0472">Membrane</keyword>
<comment type="caution">
    <text evidence="2">The sequence shown here is derived from an EMBL/GenBank/DDBJ whole genome shotgun (WGS) entry which is preliminary data.</text>
</comment>
<keyword evidence="3" id="KW-1185">Reference proteome</keyword>
<dbReference type="EMBL" id="LNYL01000012">
    <property type="protein sequence ID" value="KTD30587.1"/>
    <property type="molecule type" value="Genomic_DNA"/>
</dbReference>
<protein>
    <submittedName>
        <fullName evidence="2">Uncharacterized protein</fullName>
    </submittedName>
</protein>
<feature type="transmembrane region" description="Helical" evidence="1">
    <location>
        <begin position="62"/>
        <end position="83"/>
    </location>
</feature>
<evidence type="ECO:0000256" key="1">
    <source>
        <dbReference type="SAM" id="Phobius"/>
    </source>
</evidence>
<accession>A0A0W0WE03</accession>
<sequence>MKYFLIVIFEVFFFLFSLTAASLWLSANQISTTGFLSNVEQILHDYGVLIIKMIPALKSYEFYAGLLSLMVGVGFAFLSVKILSTAKKYRP</sequence>
<keyword evidence="1" id="KW-1133">Transmembrane helix</keyword>
<reference evidence="2 3" key="1">
    <citation type="submission" date="2015-11" db="EMBL/GenBank/DDBJ databases">
        <title>Genomic analysis of 38 Legionella species identifies large and diverse effector repertoires.</title>
        <authorList>
            <person name="Burstein D."/>
            <person name="Amaro F."/>
            <person name="Zusman T."/>
            <person name="Lifshitz Z."/>
            <person name="Cohen O."/>
            <person name="Gilbert J.A."/>
            <person name="Pupko T."/>
            <person name="Shuman H.A."/>
            <person name="Segal G."/>
        </authorList>
    </citation>
    <scope>NUCLEOTIDE SEQUENCE [LARGE SCALE GENOMIC DNA]</scope>
    <source>
        <strain evidence="2 3">PX-1-G2-E2</strain>
    </source>
</reference>
<dbReference type="Proteomes" id="UP000054908">
    <property type="component" value="Unassembled WGS sequence"/>
</dbReference>